<dbReference type="EMBL" id="FNED01000003">
    <property type="protein sequence ID" value="SDI33709.1"/>
    <property type="molecule type" value="Genomic_DNA"/>
</dbReference>
<proteinExistence type="inferred from homology"/>
<dbReference type="AlphaFoldDB" id="A0A1G8JQZ5"/>
<dbReference type="PANTHER" id="PTHR37313:SF2">
    <property type="entry name" value="UPF0749 PROTEIN YLXX"/>
    <property type="match status" value="1"/>
</dbReference>
<dbReference type="RefSeq" id="WP_161808213.1">
    <property type="nucleotide sequence ID" value="NZ_BJOA01000030.1"/>
</dbReference>
<keyword evidence="2" id="KW-0175">Coiled coil</keyword>
<organism evidence="4 5">
    <name type="scientific">Aneurinibacillus migulanus</name>
    <name type="common">Bacillus migulanus</name>
    <dbReference type="NCBI Taxonomy" id="47500"/>
    <lineage>
        <taxon>Bacteria</taxon>
        <taxon>Bacillati</taxon>
        <taxon>Bacillota</taxon>
        <taxon>Bacilli</taxon>
        <taxon>Bacillales</taxon>
        <taxon>Paenibacillaceae</taxon>
        <taxon>Aneurinibacillus group</taxon>
        <taxon>Aneurinibacillus</taxon>
    </lineage>
</organism>
<protein>
    <submittedName>
        <fullName evidence="4">Uncharacterized conserved protein YlxW, UPF0749 family</fullName>
    </submittedName>
</protein>
<gene>
    <name evidence="4" type="ORF">SAMN04487909_103120</name>
</gene>
<evidence type="ECO:0000313" key="5">
    <source>
        <dbReference type="Proteomes" id="UP000182836"/>
    </source>
</evidence>
<dbReference type="PANTHER" id="PTHR37313">
    <property type="entry name" value="UPF0749 PROTEIN RV1825"/>
    <property type="match status" value="1"/>
</dbReference>
<keyword evidence="3" id="KW-0472">Membrane</keyword>
<comment type="similarity">
    <text evidence="1">Belongs to the UPF0749 family.</text>
</comment>
<evidence type="ECO:0000256" key="3">
    <source>
        <dbReference type="SAM" id="Phobius"/>
    </source>
</evidence>
<name>A0A1G8JQZ5_ANEMI</name>
<accession>A0A1G8JQZ5</accession>
<dbReference type="Gene3D" id="3.30.70.1880">
    <property type="entry name" value="Protein of unknown function DUF881"/>
    <property type="match status" value="1"/>
</dbReference>
<evidence type="ECO:0000256" key="2">
    <source>
        <dbReference type="SAM" id="Coils"/>
    </source>
</evidence>
<evidence type="ECO:0000256" key="1">
    <source>
        <dbReference type="ARBA" id="ARBA00009108"/>
    </source>
</evidence>
<dbReference type="InterPro" id="IPR010273">
    <property type="entry name" value="DUF881"/>
</dbReference>
<sequence>MHRTNSSRQTMKNSLRVRKIHVYLTLVLLVFGFIVAYSVQLTMSGASNLPSSTNDNEWEKKVRLNEKLINEKETNENLEKRLAKLRMEVTAKEKELSERQTASKQVLSRLEELRMRAGLIPVTGPGVTVTLEDSKSAHTFDNVAEGIVHDQNIRDVVNELFAAGAEGISVNGQRLIGGSSIRCVGPTVIVNDTKLAPPFVIEAIGNKDTLVGALRLPGGVIDILKQRTLEISINSSDKVELPAHVGETQTKAGIKPPAIQG</sequence>
<dbReference type="Pfam" id="PF05949">
    <property type="entry name" value="DUF881"/>
    <property type="match status" value="1"/>
</dbReference>
<keyword evidence="3" id="KW-0812">Transmembrane</keyword>
<feature type="coiled-coil region" evidence="2">
    <location>
        <begin position="61"/>
        <end position="95"/>
    </location>
</feature>
<evidence type="ECO:0000313" key="4">
    <source>
        <dbReference type="EMBL" id="SDI33709.1"/>
    </source>
</evidence>
<dbReference type="Proteomes" id="UP000182836">
    <property type="component" value="Unassembled WGS sequence"/>
</dbReference>
<keyword evidence="3" id="KW-1133">Transmembrane helix</keyword>
<reference evidence="4 5" key="1">
    <citation type="submission" date="2016-10" db="EMBL/GenBank/DDBJ databases">
        <authorList>
            <person name="de Groot N.N."/>
        </authorList>
    </citation>
    <scope>NUCLEOTIDE SEQUENCE [LARGE SCALE GENOMIC DNA]</scope>
    <source>
        <strain evidence="4 5">DSM 2895</strain>
    </source>
</reference>
<feature type="transmembrane region" description="Helical" evidence="3">
    <location>
        <begin position="20"/>
        <end position="39"/>
    </location>
</feature>